<reference evidence="14" key="1">
    <citation type="submission" date="2020-02" db="EMBL/GenBank/DDBJ databases">
        <authorList>
            <person name="Meier V. D."/>
        </authorList>
    </citation>
    <scope>NUCLEOTIDE SEQUENCE</scope>
    <source>
        <strain evidence="14">AVDCRST_MAG08</strain>
    </source>
</reference>
<keyword evidence="7 11" id="KW-0012">Acyltransferase</keyword>
<dbReference type="AlphaFoldDB" id="A0A6J4IN32"/>
<dbReference type="PRINTS" id="PR01210">
    <property type="entry name" value="GGTRANSPTASE"/>
</dbReference>
<keyword evidence="13" id="KW-0732">Signal</keyword>
<comment type="pathway">
    <text evidence="11">Sulfur metabolism; glutathione metabolism.</text>
</comment>
<dbReference type="GO" id="GO:0006751">
    <property type="term" value="P:glutathione catabolic process"/>
    <property type="evidence" value="ECO:0007669"/>
    <property type="project" value="UniProtKB-UniRule"/>
</dbReference>
<evidence type="ECO:0000256" key="4">
    <source>
        <dbReference type="ARBA" id="ARBA00022679"/>
    </source>
</evidence>
<feature type="chain" id="PRO_5026863656" description="Glutathione hydrolase proenzyme" evidence="13">
    <location>
        <begin position="20"/>
        <end position="577"/>
    </location>
</feature>
<evidence type="ECO:0000256" key="7">
    <source>
        <dbReference type="ARBA" id="ARBA00023315"/>
    </source>
</evidence>
<evidence type="ECO:0000256" key="3">
    <source>
        <dbReference type="ARBA" id="ARBA00009381"/>
    </source>
</evidence>
<keyword evidence="11" id="KW-0317">Glutathione biosynthesis</keyword>
<dbReference type="GO" id="GO:0036374">
    <property type="term" value="F:glutathione hydrolase activity"/>
    <property type="evidence" value="ECO:0007669"/>
    <property type="project" value="UniProtKB-UniRule"/>
</dbReference>
<dbReference type="PANTHER" id="PTHR43199:SF1">
    <property type="entry name" value="GLUTATHIONE HYDROLASE PROENZYME"/>
    <property type="match status" value="1"/>
</dbReference>
<evidence type="ECO:0000313" key="14">
    <source>
        <dbReference type="EMBL" id="CAA9257161.1"/>
    </source>
</evidence>
<gene>
    <name evidence="14" type="ORF">AVDCRST_MAG08-2528</name>
</gene>
<evidence type="ECO:0000256" key="6">
    <source>
        <dbReference type="ARBA" id="ARBA00023145"/>
    </source>
</evidence>
<feature type="binding site" evidence="10">
    <location>
        <position position="433"/>
    </location>
    <ligand>
        <name>L-glutamate</name>
        <dbReference type="ChEBI" id="CHEBI:29985"/>
    </ligand>
</feature>
<dbReference type="PANTHER" id="PTHR43199">
    <property type="entry name" value="GLUTATHIONE HYDROLASE"/>
    <property type="match status" value="1"/>
</dbReference>
<dbReference type="InterPro" id="IPR043138">
    <property type="entry name" value="GGT_lsub"/>
</dbReference>
<evidence type="ECO:0000256" key="5">
    <source>
        <dbReference type="ARBA" id="ARBA00022801"/>
    </source>
</evidence>
<feature type="signal peptide" evidence="13">
    <location>
        <begin position="1"/>
        <end position="19"/>
    </location>
</feature>
<feature type="region of interest" description="Disordered" evidence="12">
    <location>
        <begin position="364"/>
        <end position="395"/>
    </location>
</feature>
<feature type="binding site" evidence="10">
    <location>
        <position position="480"/>
    </location>
    <ligand>
        <name>L-glutamate</name>
        <dbReference type="ChEBI" id="CHEBI:29985"/>
    </ligand>
</feature>
<evidence type="ECO:0000256" key="11">
    <source>
        <dbReference type="RuleBase" id="RU368036"/>
    </source>
</evidence>
<keyword evidence="6 11" id="KW-0865">Zymogen</keyword>
<dbReference type="Gene3D" id="3.60.20.40">
    <property type="match status" value="1"/>
</dbReference>
<evidence type="ECO:0000256" key="10">
    <source>
        <dbReference type="PIRSR" id="PIRSR600101-2"/>
    </source>
</evidence>
<comment type="similarity">
    <text evidence="3 11">Belongs to the gamma-glutamyltransferase family.</text>
</comment>
<protein>
    <recommendedName>
        <fullName evidence="11">Glutathione hydrolase proenzyme</fullName>
        <ecNumber evidence="11">2.3.2.2</ecNumber>
        <ecNumber evidence="11">3.4.19.13</ecNumber>
    </recommendedName>
    <component>
        <recommendedName>
            <fullName evidence="11">Glutathione hydrolase large chain</fullName>
        </recommendedName>
    </component>
    <component>
        <recommendedName>
            <fullName evidence="11">Glutathione hydrolase small chain</fullName>
        </recommendedName>
    </component>
</protein>
<dbReference type="Pfam" id="PF01019">
    <property type="entry name" value="G_glu_transpept"/>
    <property type="match status" value="1"/>
</dbReference>
<evidence type="ECO:0000256" key="13">
    <source>
        <dbReference type="SAM" id="SignalP"/>
    </source>
</evidence>
<dbReference type="GO" id="GO:0103068">
    <property type="term" value="F:leukotriene C4 gamma-glutamyl transferase activity"/>
    <property type="evidence" value="ECO:0007669"/>
    <property type="project" value="UniProtKB-EC"/>
</dbReference>
<proteinExistence type="inferred from homology"/>
<dbReference type="EC" id="3.4.19.13" evidence="11"/>
<evidence type="ECO:0000256" key="9">
    <source>
        <dbReference type="PIRSR" id="PIRSR600101-1"/>
    </source>
</evidence>
<evidence type="ECO:0000256" key="12">
    <source>
        <dbReference type="SAM" id="MobiDB-lite"/>
    </source>
</evidence>
<name>A0A6J4IN32_9PROT</name>
<dbReference type="Gene3D" id="1.10.246.130">
    <property type="match status" value="1"/>
</dbReference>
<dbReference type="EMBL" id="CADCTG010000184">
    <property type="protein sequence ID" value="CAA9257161.1"/>
    <property type="molecule type" value="Genomic_DNA"/>
</dbReference>
<dbReference type="UniPathway" id="UPA00204"/>
<keyword evidence="4 11" id="KW-0808">Transferase</keyword>
<evidence type="ECO:0000256" key="1">
    <source>
        <dbReference type="ARBA" id="ARBA00001049"/>
    </source>
</evidence>
<dbReference type="InterPro" id="IPR000101">
    <property type="entry name" value="GGT_peptidase"/>
</dbReference>
<feature type="binding site" evidence="10">
    <location>
        <begin position="457"/>
        <end position="458"/>
    </location>
    <ligand>
        <name>L-glutamate</name>
        <dbReference type="ChEBI" id="CHEBI:29985"/>
    </ligand>
</feature>
<evidence type="ECO:0000256" key="8">
    <source>
        <dbReference type="ARBA" id="ARBA00047417"/>
    </source>
</evidence>
<comment type="catalytic activity">
    <reaction evidence="1 11">
        <text>an S-substituted glutathione + H2O = an S-substituted L-cysteinylglycine + L-glutamate</text>
        <dbReference type="Rhea" id="RHEA:59468"/>
        <dbReference type="ChEBI" id="CHEBI:15377"/>
        <dbReference type="ChEBI" id="CHEBI:29985"/>
        <dbReference type="ChEBI" id="CHEBI:90779"/>
        <dbReference type="ChEBI" id="CHEBI:143103"/>
        <dbReference type="EC" id="3.4.19.13"/>
    </reaction>
</comment>
<dbReference type="InterPro" id="IPR051792">
    <property type="entry name" value="GGT_bact"/>
</dbReference>
<evidence type="ECO:0000256" key="2">
    <source>
        <dbReference type="ARBA" id="ARBA00001089"/>
    </source>
</evidence>
<feature type="active site" description="Nucleophile" evidence="9">
    <location>
        <position position="393"/>
    </location>
</feature>
<sequence length="577" mass="59699">MVRLFLLFLLLVAPAAARSQPSPAIAERHMIAAPHPLAAEAGQAMLREGGNAVDAAIAAQAVLTLVEPHASGLGGGALMLHWGAAARRLSAWDGREVAPAAATPDLFLRDDGQPMAFHEAAIGGRAVGVPGALRMLEAAHRAHGRLPWPRLFEAAIRLAEEGFAVSPRLAATIAREAERLSRDPAARALFLLPDGSPLPAGHRLRSPDLAATLRAIQTGGADALHRGPIAEAVAEVVRASANPGGMTVDDLAGYVPVRREALCAPYRVFAVCGFPPPSSGGVATLQILAFLAHQDMPALGPGRSGHGAAQALDAAHLLGEAGRLAFADRNRFLADADVVEVPVRGLLDPVYLLARAQLLDRDRATAPLRPGNPPWHRPSAPPASQPPQPENGTSHISVVDAAGDVVSLTTTVEDVFGARMVSGGMVLNNQLTDFSFRPRIDGRPVANAVAPGKRPRSSMSPTIVFGADGSPVAVVGSAGGSRIIGHVAQALVAMLDWNLDPQEAVALPRVGGRDAVVELEAGTAAAALADGLRERGVPVEVRSNLSGLHAIRISRGPGGTRLLGGADPRREGVAIGD</sequence>
<dbReference type="SUPFAM" id="SSF56235">
    <property type="entry name" value="N-terminal nucleophile aminohydrolases (Ntn hydrolases)"/>
    <property type="match status" value="1"/>
</dbReference>
<dbReference type="InterPro" id="IPR043137">
    <property type="entry name" value="GGT_ssub_C"/>
</dbReference>
<dbReference type="InterPro" id="IPR029055">
    <property type="entry name" value="Ntn_hydrolases_N"/>
</dbReference>
<accession>A0A6J4IN32</accession>
<dbReference type="GO" id="GO:0006750">
    <property type="term" value="P:glutathione biosynthetic process"/>
    <property type="evidence" value="ECO:0007669"/>
    <property type="project" value="UniProtKB-KW"/>
</dbReference>
<dbReference type="NCBIfam" id="TIGR00066">
    <property type="entry name" value="g_glut_trans"/>
    <property type="match status" value="1"/>
</dbReference>
<comment type="catalytic activity">
    <reaction evidence="2 11">
        <text>glutathione + H2O = L-cysteinylglycine + L-glutamate</text>
        <dbReference type="Rhea" id="RHEA:28807"/>
        <dbReference type="ChEBI" id="CHEBI:15377"/>
        <dbReference type="ChEBI" id="CHEBI:29985"/>
        <dbReference type="ChEBI" id="CHEBI:57925"/>
        <dbReference type="ChEBI" id="CHEBI:61694"/>
        <dbReference type="EC" id="3.4.19.13"/>
    </reaction>
</comment>
<organism evidence="14">
    <name type="scientific">uncultured Acetobacteraceae bacterium</name>
    <dbReference type="NCBI Taxonomy" id="169975"/>
    <lineage>
        <taxon>Bacteria</taxon>
        <taxon>Pseudomonadati</taxon>
        <taxon>Pseudomonadota</taxon>
        <taxon>Alphaproteobacteria</taxon>
        <taxon>Acetobacterales</taxon>
        <taxon>Acetobacteraceae</taxon>
        <taxon>environmental samples</taxon>
    </lineage>
</organism>
<dbReference type="EC" id="2.3.2.2" evidence="11"/>
<feature type="compositionally biased region" description="Pro residues" evidence="12">
    <location>
        <begin position="370"/>
        <end position="389"/>
    </location>
</feature>
<keyword evidence="5 11" id="KW-0378">Hydrolase</keyword>
<comment type="PTM">
    <text evidence="11">Cleaved by autocatalysis into a large and a small subunit.</text>
</comment>
<comment type="catalytic activity">
    <reaction evidence="8 11">
        <text>an N-terminal (5-L-glutamyl)-[peptide] + an alpha-amino acid = 5-L-glutamyl amino acid + an N-terminal L-alpha-aminoacyl-[peptide]</text>
        <dbReference type="Rhea" id="RHEA:23904"/>
        <dbReference type="Rhea" id="RHEA-COMP:9780"/>
        <dbReference type="Rhea" id="RHEA-COMP:9795"/>
        <dbReference type="ChEBI" id="CHEBI:77644"/>
        <dbReference type="ChEBI" id="CHEBI:78597"/>
        <dbReference type="ChEBI" id="CHEBI:78599"/>
        <dbReference type="ChEBI" id="CHEBI:78608"/>
        <dbReference type="EC" id="2.3.2.2"/>
    </reaction>
</comment>
<feature type="binding site" evidence="10">
    <location>
        <position position="95"/>
    </location>
    <ligand>
        <name>L-glutamate</name>
        <dbReference type="ChEBI" id="CHEBI:29985"/>
    </ligand>
</feature>
<comment type="subunit">
    <text evidence="11">This enzyme consists of two polypeptide chains, which are synthesized in precursor form from a single polypeptide.</text>
</comment>